<evidence type="ECO:0000256" key="3">
    <source>
        <dbReference type="ARBA" id="ARBA00023136"/>
    </source>
</evidence>
<feature type="transmembrane region" description="Helical" evidence="6">
    <location>
        <begin position="247"/>
        <end position="269"/>
    </location>
</feature>
<dbReference type="AlphaFoldDB" id="A0A3B3BT41"/>
<accession>A0A3B3BT41</accession>
<evidence type="ECO:0000313" key="8">
    <source>
        <dbReference type="Ensembl" id="ENSOMEP00000008735.1"/>
    </source>
</evidence>
<feature type="region of interest" description="Disordered" evidence="5">
    <location>
        <begin position="301"/>
        <end position="341"/>
    </location>
</feature>
<reference evidence="8" key="2">
    <citation type="submission" date="2025-09" db="UniProtKB">
        <authorList>
            <consortium name="Ensembl"/>
        </authorList>
    </citation>
    <scope>IDENTIFICATION</scope>
</reference>
<reference evidence="8" key="1">
    <citation type="submission" date="2025-08" db="UniProtKB">
        <authorList>
            <consortium name="Ensembl"/>
        </authorList>
    </citation>
    <scope>IDENTIFICATION</scope>
</reference>
<dbReference type="GO" id="GO:0016020">
    <property type="term" value="C:membrane"/>
    <property type="evidence" value="ECO:0007669"/>
    <property type="project" value="UniProtKB-SubCell"/>
</dbReference>
<keyword evidence="9" id="KW-1185">Reference proteome</keyword>
<evidence type="ECO:0000259" key="7">
    <source>
        <dbReference type="PROSITE" id="PS50835"/>
    </source>
</evidence>
<dbReference type="InterPro" id="IPR015631">
    <property type="entry name" value="CD2/SLAM_rcpt"/>
</dbReference>
<dbReference type="PROSITE" id="PS50835">
    <property type="entry name" value="IG_LIKE"/>
    <property type="match status" value="1"/>
</dbReference>
<proteinExistence type="predicted"/>
<dbReference type="PaxDb" id="30732-ENSOMEP00000008735"/>
<dbReference type="SUPFAM" id="SSF48726">
    <property type="entry name" value="Immunoglobulin"/>
    <property type="match status" value="2"/>
</dbReference>
<keyword evidence="6" id="KW-1133">Transmembrane helix</keyword>
<sequence>MVHHDVSTPVCLLTAQTSNESPHSFQGATIETPPVTEPKMLQTRNICRLQLLLLLLMMKMKIHRCQSEDVKTVAEKEGKTVVFSPEPVSDPSVRWIYEGIFAAELVGSETNCSEKFKGRCHIDPVTGNLTISNLTVRDSGIYGVKFNGVVTDVTKLKVISSVPKPRISSECNSINCTLTCEVNITEDMKPVEFFWKINGNQRPGTKELIITKETGRDFSCTLKNNVSSEDSSDMKNPLETGNNTHTIIAVIVGGLSFLGLVLLVGYYCYKRRKLDPEEPSRDCQTEESLEMTPLNVEMVQLHPGDQAPPLISNGTSSHFVEESPSSQNPASPPCNGVHGGD</sequence>
<dbReference type="Ensembl" id="ENSOMET00000001956.1">
    <property type="protein sequence ID" value="ENSOMEP00000008735.1"/>
    <property type="gene ID" value="ENSOMEG00000009918.1"/>
</dbReference>
<evidence type="ECO:0000313" key="9">
    <source>
        <dbReference type="Proteomes" id="UP000261560"/>
    </source>
</evidence>
<feature type="domain" description="Ig-like" evidence="7">
    <location>
        <begin position="157"/>
        <end position="239"/>
    </location>
</feature>
<evidence type="ECO:0000256" key="5">
    <source>
        <dbReference type="SAM" id="MobiDB-lite"/>
    </source>
</evidence>
<evidence type="ECO:0000256" key="4">
    <source>
        <dbReference type="ARBA" id="ARBA00023180"/>
    </source>
</evidence>
<dbReference type="Proteomes" id="UP000261560">
    <property type="component" value="Unplaced"/>
</dbReference>
<keyword evidence="4" id="KW-0325">Glycoprotein</keyword>
<evidence type="ECO:0000256" key="6">
    <source>
        <dbReference type="SAM" id="Phobius"/>
    </source>
</evidence>
<dbReference type="STRING" id="30732.ENSOMEP00000008735"/>
<organism evidence="8 9">
    <name type="scientific">Oryzias melastigma</name>
    <name type="common">Marine medaka</name>
    <dbReference type="NCBI Taxonomy" id="30732"/>
    <lineage>
        <taxon>Eukaryota</taxon>
        <taxon>Metazoa</taxon>
        <taxon>Chordata</taxon>
        <taxon>Craniata</taxon>
        <taxon>Vertebrata</taxon>
        <taxon>Euteleostomi</taxon>
        <taxon>Actinopterygii</taxon>
        <taxon>Neopterygii</taxon>
        <taxon>Teleostei</taxon>
        <taxon>Neoteleostei</taxon>
        <taxon>Acanthomorphata</taxon>
        <taxon>Ovalentaria</taxon>
        <taxon>Atherinomorphae</taxon>
        <taxon>Beloniformes</taxon>
        <taxon>Adrianichthyidae</taxon>
        <taxon>Oryziinae</taxon>
        <taxon>Oryzias</taxon>
    </lineage>
</organism>
<dbReference type="GeneTree" id="ENSGT00610000086518"/>
<dbReference type="InterPro" id="IPR036179">
    <property type="entry name" value="Ig-like_dom_sf"/>
</dbReference>
<dbReference type="InterPro" id="IPR013783">
    <property type="entry name" value="Ig-like_fold"/>
</dbReference>
<keyword evidence="2" id="KW-0732">Signal</keyword>
<evidence type="ECO:0000256" key="1">
    <source>
        <dbReference type="ARBA" id="ARBA00004370"/>
    </source>
</evidence>
<dbReference type="PANTHER" id="PTHR12080">
    <property type="entry name" value="SIGNALING LYMPHOCYTIC ACTIVATION MOLECULE"/>
    <property type="match status" value="1"/>
</dbReference>
<keyword evidence="3 6" id="KW-0472">Membrane</keyword>
<dbReference type="InterPro" id="IPR007110">
    <property type="entry name" value="Ig-like_dom"/>
</dbReference>
<feature type="compositionally biased region" description="Polar residues" evidence="5">
    <location>
        <begin position="312"/>
        <end position="329"/>
    </location>
</feature>
<dbReference type="PANTHER" id="PTHR12080:SF125">
    <property type="entry name" value="CD48 ANTIGEN-LIKE"/>
    <property type="match status" value="1"/>
</dbReference>
<keyword evidence="6" id="KW-0812">Transmembrane</keyword>
<protein>
    <recommendedName>
        <fullName evidence="7">Ig-like domain-containing protein</fullName>
    </recommendedName>
</protein>
<comment type="subcellular location">
    <subcellularLocation>
        <location evidence="1">Membrane</location>
    </subcellularLocation>
</comment>
<evidence type="ECO:0000256" key="2">
    <source>
        <dbReference type="ARBA" id="ARBA00022729"/>
    </source>
</evidence>
<dbReference type="Gene3D" id="2.60.40.10">
    <property type="entry name" value="Immunoglobulins"/>
    <property type="match status" value="2"/>
</dbReference>
<name>A0A3B3BT41_ORYME</name>